<dbReference type="EMBL" id="JAPFFF010000007">
    <property type="protein sequence ID" value="KAK8886696.1"/>
    <property type="molecule type" value="Genomic_DNA"/>
</dbReference>
<dbReference type="Pfam" id="PF01650">
    <property type="entry name" value="Peptidase_C13"/>
    <property type="match status" value="1"/>
</dbReference>
<protein>
    <recommendedName>
        <fullName evidence="4">Clan CD, family C13, asparaginyl endopeptidase-like cysteine peptidase</fullName>
    </recommendedName>
</protein>
<reference evidence="2 3" key="1">
    <citation type="submission" date="2024-04" db="EMBL/GenBank/DDBJ databases">
        <title>Tritrichomonas musculus Genome.</title>
        <authorList>
            <person name="Alves-Ferreira E."/>
            <person name="Grigg M."/>
            <person name="Lorenzi H."/>
            <person name="Galac M."/>
        </authorList>
    </citation>
    <scope>NUCLEOTIDE SEQUENCE [LARGE SCALE GENOMIC DNA]</scope>
    <source>
        <strain evidence="2 3">EAF2021</strain>
    </source>
</reference>
<keyword evidence="3" id="KW-1185">Reference proteome</keyword>
<dbReference type="PANTHER" id="PTHR12000">
    <property type="entry name" value="HEMOGLOBINASE FAMILY MEMBER"/>
    <property type="match status" value="1"/>
</dbReference>
<dbReference type="PRINTS" id="PR00776">
    <property type="entry name" value="HEMOGLOBNASE"/>
</dbReference>
<dbReference type="InterPro" id="IPR029030">
    <property type="entry name" value="Caspase-like_dom_sf"/>
</dbReference>
<comment type="caution">
    <text evidence="2">The sequence shown here is derived from an EMBL/GenBank/DDBJ whole genome shotgun (WGS) entry which is preliminary data.</text>
</comment>
<sequence>MFFYLASLAISARYALLYAGSNWFLNYRHQADIFTIYNQLLARGFTASNIGLYAYDDIATDQENPFSGQVFHTLDHKINVYPGSSAINVKGDDVTAEAFCNAIKNLPTSSDDYVFIYYDNHGGPGLLGTPVGDSIYCDDLTNAFAAASTSKLYKQLLFIIEACFSGSVADAIINYGKIPNLAIITAANADESSYAAVYDEEIGTFLSNEFTNIFIDLIDENPTISVGELYTTLQKQTTQSHACFFGDESIQSVALSTFIGIPNRVIFHKSKVGNSLLVKPASATEKTLKFLLQHSKASIRAHARLQLLKNRAQTLKLETALDLLVKYVDPKNYEKIMNDTQAKITPEYLHALRVFSNKIGQINPDDYGLLKVIKALAASYPKEKIIQGIFATL</sequence>
<dbReference type="Gene3D" id="3.40.50.1460">
    <property type="match status" value="1"/>
</dbReference>
<comment type="similarity">
    <text evidence="1">Belongs to the peptidase C13 family.</text>
</comment>
<evidence type="ECO:0000313" key="2">
    <source>
        <dbReference type="EMBL" id="KAK8886696.1"/>
    </source>
</evidence>
<organism evidence="2 3">
    <name type="scientific">Tritrichomonas musculus</name>
    <dbReference type="NCBI Taxonomy" id="1915356"/>
    <lineage>
        <taxon>Eukaryota</taxon>
        <taxon>Metamonada</taxon>
        <taxon>Parabasalia</taxon>
        <taxon>Tritrichomonadida</taxon>
        <taxon>Tritrichomonadidae</taxon>
        <taxon>Tritrichomonas</taxon>
    </lineage>
</organism>
<evidence type="ECO:0000313" key="3">
    <source>
        <dbReference type="Proteomes" id="UP001470230"/>
    </source>
</evidence>
<dbReference type="SUPFAM" id="SSF52129">
    <property type="entry name" value="Caspase-like"/>
    <property type="match status" value="1"/>
</dbReference>
<accession>A0ABR2K709</accession>
<dbReference type="InterPro" id="IPR001096">
    <property type="entry name" value="Peptidase_C13"/>
</dbReference>
<evidence type="ECO:0008006" key="4">
    <source>
        <dbReference type="Google" id="ProtNLM"/>
    </source>
</evidence>
<proteinExistence type="inferred from homology"/>
<gene>
    <name evidence="2" type="ORF">M9Y10_042163</name>
</gene>
<dbReference type="PANTHER" id="PTHR12000:SF42">
    <property type="entry name" value="LEGUMAIN"/>
    <property type="match status" value="1"/>
</dbReference>
<name>A0ABR2K709_9EUKA</name>
<dbReference type="Proteomes" id="UP001470230">
    <property type="component" value="Unassembled WGS sequence"/>
</dbReference>
<evidence type="ECO:0000256" key="1">
    <source>
        <dbReference type="ARBA" id="ARBA00009941"/>
    </source>
</evidence>